<evidence type="ECO:0000313" key="2">
    <source>
        <dbReference type="Proteomes" id="UP000825890"/>
    </source>
</evidence>
<name>A0A9P3CVG9_9PEZI</name>
<protein>
    <submittedName>
        <fullName evidence="1">Uncharacterized protein</fullName>
    </submittedName>
</protein>
<dbReference type="RefSeq" id="XP_044659545.1">
    <property type="nucleotide sequence ID" value="XM_044803610.1"/>
</dbReference>
<reference evidence="1 2" key="1">
    <citation type="submission" date="2021-01" db="EMBL/GenBank/DDBJ databases">
        <title>Cercospora kikuchii MAFF 305040 whole genome shotgun sequence.</title>
        <authorList>
            <person name="Kashiwa T."/>
            <person name="Suzuki T."/>
        </authorList>
    </citation>
    <scope>NUCLEOTIDE SEQUENCE [LARGE SCALE GENOMIC DNA]</scope>
    <source>
        <strain evidence="1 2">MAFF 305040</strain>
    </source>
</reference>
<accession>A0A9P3CVG9</accession>
<proteinExistence type="predicted"/>
<dbReference type="OrthoDB" id="3647180at2759"/>
<gene>
    <name evidence="1" type="ORF">CKM354_000824200</name>
</gene>
<dbReference type="InterPro" id="IPR038883">
    <property type="entry name" value="AN11006-like"/>
</dbReference>
<dbReference type="EMBL" id="BOLY01000005">
    <property type="protein sequence ID" value="GIZ45058.1"/>
    <property type="molecule type" value="Genomic_DNA"/>
</dbReference>
<keyword evidence="2" id="KW-1185">Reference proteome</keyword>
<dbReference type="Proteomes" id="UP000825890">
    <property type="component" value="Unassembled WGS sequence"/>
</dbReference>
<dbReference type="AlphaFoldDB" id="A0A9P3CVG9"/>
<evidence type="ECO:0000313" key="1">
    <source>
        <dbReference type="EMBL" id="GIZ45058.1"/>
    </source>
</evidence>
<sequence length="403" mass="45678">MTSTSTHPVILLRDSLKREVAALESKFPPLRMQLRALRTDAYENLGSTLIGHLARQCDECKPRKYSSCEYPTLHSIAHRLHQSKQKVVAFLSGSPLVRRIMAALGIDIDRGSEGTAIRHCGLKSCKYQRCKCLHEEQENVHRKIDSASEQLQTELEGKMTSIYGEIDALRTTLKPWRAKLADLEHEITRDGIMANTALNFCPALQERSSSNIAPTGFLDLPAELRNEIYKLSGCLSLTRTHSSPRTYPTTRCSIGDDEQCQQGMEQEGNIHLPIECGHHRYRVDAVSPPPDSASGTVSAYYQPSLTRVSKKIRAETLPIFYGNIHVTSYHQRANNDWEEVQLKWIKHIGETNAGMLNRVTVEYDFWAKCSIKEKKKEIYEIMKRLGVEVDREGVLDIVTSLVW</sequence>
<dbReference type="PANTHER" id="PTHR42085:SF1">
    <property type="entry name" value="F-BOX DOMAIN-CONTAINING PROTEIN"/>
    <property type="match status" value="1"/>
</dbReference>
<comment type="caution">
    <text evidence="1">The sequence shown here is derived from an EMBL/GenBank/DDBJ whole genome shotgun (WGS) entry which is preliminary data.</text>
</comment>
<organism evidence="1 2">
    <name type="scientific">Cercospora kikuchii</name>
    <dbReference type="NCBI Taxonomy" id="84275"/>
    <lineage>
        <taxon>Eukaryota</taxon>
        <taxon>Fungi</taxon>
        <taxon>Dikarya</taxon>
        <taxon>Ascomycota</taxon>
        <taxon>Pezizomycotina</taxon>
        <taxon>Dothideomycetes</taxon>
        <taxon>Dothideomycetidae</taxon>
        <taxon>Mycosphaerellales</taxon>
        <taxon>Mycosphaerellaceae</taxon>
        <taxon>Cercospora</taxon>
    </lineage>
</organism>
<dbReference type="PANTHER" id="PTHR42085">
    <property type="entry name" value="F-BOX DOMAIN-CONTAINING PROTEIN"/>
    <property type="match status" value="1"/>
</dbReference>
<dbReference type="GeneID" id="68293817"/>